<organism evidence="15">
    <name type="scientific">Capitella teleta</name>
    <name type="common">Polychaete worm</name>
    <dbReference type="NCBI Taxonomy" id="283909"/>
    <lineage>
        <taxon>Eukaryota</taxon>
        <taxon>Metazoa</taxon>
        <taxon>Spiralia</taxon>
        <taxon>Lophotrochozoa</taxon>
        <taxon>Annelida</taxon>
        <taxon>Polychaeta</taxon>
        <taxon>Sedentaria</taxon>
        <taxon>Scolecida</taxon>
        <taxon>Capitellidae</taxon>
        <taxon>Capitella</taxon>
    </lineage>
</organism>
<evidence type="ECO:0000256" key="3">
    <source>
        <dbReference type="ARBA" id="ARBA00004406"/>
    </source>
</evidence>
<keyword evidence="5 13" id="KW-0349">Heme</keyword>
<keyword evidence="7" id="KW-0256">Endoplasmic reticulum</keyword>
<evidence type="ECO:0000256" key="7">
    <source>
        <dbReference type="ARBA" id="ARBA00022824"/>
    </source>
</evidence>
<evidence type="ECO:0000256" key="4">
    <source>
        <dbReference type="ARBA" id="ARBA00010617"/>
    </source>
</evidence>
<dbReference type="OMA" id="WYSNRPP"/>
<dbReference type="PRINTS" id="PR00463">
    <property type="entry name" value="EP450I"/>
</dbReference>
<keyword evidence="17" id="KW-1185">Reference proteome</keyword>
<dbReference type="AlphaFoldDB" id="R7VM33"/>
<keyword evidence="12" id="KW-0472">Membrane</keyword>
<evidence type="ECO:0000256" key="5">
    <source>
        <dbReference type="ARBA" id="ARBA00022617"/>
    </source>
</evidence>
<dbReference type="OrthoDB" id="1470350at2759"/>
<dbReference type="Proteomes" id="UP000014760">
    <property type="component" value="Unassembled WGS sequence"/>
</dbReference>
<dbReference type="InterPro" id="IPR017972">
    <property type="entry name" value="Cyt_P450_CS"/>
</dbReference>
<evidence type="ECO:0000256" key="11">
    <source>
        <dbReference type="ARBA" id="ARBA00023033"/>
    </source>
</evidence>
<evidence type="ECO:0008006" key="18">
    <source>
        <dbReference type="Google" id="ProtNLM"/>
    </source>
</evidence>
<dbReference type="GO" id="GO:0020037">
    <property type="term" value="F:heme binding"/>
    <property type="evidence" value="ECO:0007669"/>
    <property type="project" value="InterPro"/>
</dbReference>
<evidence type="ECO:0000313" key="16">
    <source>
        <dbReference type="EnsemblMetazoa" id="CapteP184712"/>
    </source>
</evidence>
<comment type="subcellular location">
    <subcellularLocation>
        <location evidence="3">Endoplasmic reticulum membrane</location>
        <topology evidence="3">Peripheral membrane protein</topology>
    </subcellularLocation>
    <subcellularLocation>
        <location evidence="2">Microsome membrane</location>
        <topology evidence="2">Peripheral membrane protein</topology>
    </subcellularLocation>
</comment>
<evidence type="ECO:0000256" key="8">
    <source>
        <dbReference type="ARBA" id="ARBA00022848"/>
    </source>
</evidence>
<dbReference type="PROSITE" id="PS00086">
    <property type="entry name" value="CYTOCHROME_P450"/>
    <property type="match status" value="1"/>
</dbReference>
<dbReference type="GO" id="GO:0004508">
    <property type="term" value="F:steroid 17-alpha-monooxygenase activity"/>
    <property type="evidence" value="ECO:0007669"/>
    <property type="project" value="TreeGrafter"/>
</dbReference>
<keyword evidence="10 13" id="KW-0408">Iron</keyword>
<dbReference type="GO" id="GO:0005789">
    <property type="term" value="C:endoplasmic reticulum membrane"/>
    <property type="evidence" value="ECO:0007669"/>
    <property type="project" value="UniProtKB-SubCell"/>
</dbReference>
<comment type="cofactor">
    <cofactor evidence="1 13">
        <name>heme</name>
        <dbReference type="ChEBI" id="CHEBI:30413"/>
    </cofactor>
</comment>
<dbReference type="EMBL" id="AMQN01000533">
    <property type="status" value="NOT_ANNOTATED_CDS"/>
    <property type="molecule type" value="Genomic_DNA"/>
</dbReference>
<dbReference type="GO" id="GO:0042446">
    <property type="term" value="P:hormone biosynthetic process"/>
    <property type="evidence" value="ECO:0007669"/>
    <property type="project" value="TreeGrafter"/>
</dbReference>
<dbReference type="SUPFAM" id="SSF48264">
    <property type="entry name" value="Cytochrome P450"/>
    <property type="match status" value="1"/>
</dbReference>
<evidence type="ECO:0000256" key="14">
    <source>
        <dbReference type="RuleBase" id="RU000461"/>
    </source>
</evidence>
<dbReference type="Pfam" id="PF00067">
    <property type="entry name" value="p450"/>
    <property type="match status" value="1"/>
</dbReference>
<evidence type="ECO:0000313" key="17">
    <source>
        <dbReference type="Proteomes" id="UP000014760"/>
    </source>
</evidence>
<evidence type="ECO:0000256" key="2">
    <source>
        <dbReference type="ARBA" id="ARBA00004174"/>
    </source>
</evidence>
<keyword evidence="6 13" id="KW-0479">Metal-binding</keyword>
<comment type="similarity">
    <text evidence="4 14">Belongs to the cytochrome P450 family.</text>
</comment>
<reference evidence="15 17" key="2">
    <citation type="journal article" date="2013" name="Nature">
        <title>Insights into bilaterian evolution from three spiralian genomes.</title>
        <authorList>
            <person name="Simakov O."/>
            <person name="Marletaz F."/>
            <person name="Cho S.J."/>
            <person name="Edsinger-Gonzales E."/>
            <person name="Havlak P."/>
            <person name="Hellsten U."/>
            <person name="Kuo D.H."/>
            <person name="Larsson T."/>
            <person name="Lv J."/>
            <person name="Arendt D."/>
            <person name="Savage R."/>
            <person name="Osoegawa K."/>
            <person name="de Jong P."/>
            <person name="Grimwood J."/>
            <person name="Chapman J.A."/>
            <person name="Shapiro H."/>
            <person name="Aerts A."/>
            <person name="Otillar R.P."/>
            <person name="Terry A.Y."/>
            <person name="Boore J.L."/>
            <person name="Grigoriev I.V."/>
            <person name="Lindberg D.R."/>
            <person name="Seaver E.C."/>
            <person name="Weisblat D.A."/>
            <person name="Putnam N.H."/>
            <person name="Rokhsar D.S."/>
        </authorList>
    </citation>
    <scope>NUCLEOTIDE SEQUENCE</scope>
    <source>
        <strain evidence="15 17">I ESC-2004</strain>
    </source>
</reference>
<proteinExistence type="inferred from homology"/>
<dbReference type="EMBL" id="KB291799">
    <property type="protein sequence ID" value="ELU18791.1"/>
    <property type="molecule type" value="Genomic_DNA"/>
</dbReference>
<keyword evidence="9 14" id="KW-0560">Oxidoreductase</keyword>
<dbReference type="EnsemblMetazoa" id="CapteT184712">
    <property type="protein sequence ID" value="CapteP184712"/>
    <property type="gene ID" value="CapteG184712"/>
</dbReference>
<keyword evidence="8" id="KW-0492">Microsome</keyword>
<dbReference type="PANTHER" id="PTHR24289:SF1">
    <property type="entry name" value="STEROID 17-ALPHA-HYDROXYLASE_17,20 LYASE"/>
    <property type="match status" value="1"/>
</dbReference>
<dbReference type="Gene3D" id="1.10.630.10">
    <property type="entry name" value="Cytochrome P450"/>
    <property type="match status" value="1"/>
</dbReference>
<dbReference type="InterPro" id="IPR036396">
    <property type="entry name" value="Cyt_P450_sf"/>
</dbReference>
<dbReference type="GO" id="GO:0042448">
    <property type="term" value="P:progesterone metabolic process"/>
    <property type="evidence" value="ECO:0007669"/>
    <property type="project" value="TreeGrafter"/>
</dbReference>
<feature type="binding site" description="axial binding residue" evidence="13">
    <location>
        <position position="451"/>
    </location>
    <ligand>
        <name>heme</name>
        <dbReference type="ChEBI" id="CHEBI:30413"/>
    </ligand>
    <ligandPart>
        <name>Fe</name>
        <dbReference type="ChEBI" id="CHEBI:18248"/>
    </ligandPart>
</feature>
<accession>R7VM33</accession>
<protein>
    <recommendedName>
        <fullName evidence="18">Cytochrome P450</fullName>
    </recommendedName>
</protein>
<evidence type="ECO:0000256" key="6">
    <source>
        <dbReference type="ARBA" id="ARBA00022723"/>
    </source>
</evidence>
<dbReference type="STRING" id="283909.R7VM33"/>
<dbReference type="InterPro" id="IPR001128">
    <property type="entry name" value="Cyt_P450"/>
</dbReference>
<reference evidence="16" key="3">
    <citation type="submission" date="2015-06" db="UniProtKB">
        <authorList>
            <consortium name="EnsemblMetazoa"/>
        </authorList>
    </citation>
    <scope>IDENTIFICATION</scope>
</reference>
<evidence type="ECO:0000256" key="12">
    <source>
        <dbReference type="ARBA" id="ARBA00023136"/>
    </source>
</evidence>
<keyword evidence="11 14" id="KW-0503">Monooxygenase</keyword>
<gene>
    <name evidence="15" type="ORF">CAPTEDRAFT_184712</name>
</gene>
<name>R7VM33_CAPTE</name>
<evidence type="ECO:0000256" key="1">
    <source>
        <dbReference type="ARBA" id="ARBA00001971"/>
    </source>
</evidence>
<evidence type="ECO:0000256" key="10">
    <source>
        <dbReference type="ARBA" id="ARBA00023004"/>
    </source>
</evidence>
<dbReference type="PRINTS" id="PR00385">
    <property type="entry name" value="P450"/>
</dbReference>
<dbReference type="FunFam" id="1.10.630.10:FF:000238">
    <property type="entry name" value="Cytochrome P450 2A6"/>
    <property type="match status" value="1"/>
</dbReference>
<evidence type="ECO:0000313" key="15">
    <source>
        <dbReference type="EMBL" id="ELU18791.1"/>
    </source>
</evidence>
<dbReference type="HOGENOM" id="CLU_001570_22_0_1"/>
<evidence type="ECO:0000256" key="13">
    <source>
        <dbReference type="PIRSR" id="PIRSR602401-1"/>
    </source>
</evidence>
<dbReference type="InterPro" id="IPR002401">
    <property type="entry name" value="Cyt_P450_E_grp-I"/>
</dbReference>
<dbReference type="GO" id="GO:0005506">
    <property type="term" value="F:iron ion binding"/>
    <property type="evidence" value="ECO:0007669"/>
    <property type="project" value="InterPro"/>
</dbReference>
<dbReference type="PANTHER" id="PTHR24289">
    <property type="entry name" value="STEROID 17-ALPHA-HYDROXYLASE/17,20 LYASE"/>
    <property type="match status" value="1"/>
</dbReference>
<reference evidence="17" key="1">
    <citation type="submission" date="2012-12" db="EMBL/GenBank/DDBJ databases">
        <authorList>
            <person name="Hellsten U."/>
            <person name="Grimwood J."/>
            <person name="Chapman J.A."/>
            <person name="Shapiro H."/>
            <person name="Aerts A."/>
            <person name="Otillar R.P."/>
            <person name="Terry A.Y."/>
            <person name="Boore J.L."/>
            <person name="Simakov O."/>
            <person name="Marletaz F."/>
            <person name="Cho S.-J."/>
            <person name="Edsinger-Gonzales E."/>
            <person name="Havlak P."/>
            <person name="Kuo D.-H."/>
            <person name="Larsson T."/>
            <person name="Lv J."/>
            <person name="Arendt D."/>
            <person name="Savage R."/>
            <person name="Osoegawa K."/>
            <person name="de Jong P."/>
            <person name="Lindberg D.R."/>
            <person name="Seaver E.C."/>
            <person name="Weisblat D.A."/>
            <person name="Putnam N.H."/>
            <person name="Grigoriev I.V."/>
            <person name="Rokhsar D.S."/>
        </authorList>
    </citation>
    <scope>NUCLEOTIDE SEQUENCE</scope>
    <source>
        <strain evidence="17">I ESC-2004</strain>
    </source>
</reference>
<evidence type="ECO:0000256" key="9">
    <source>
        <dbReference type="ARBA" id="ARBA00023002"/>
    </source>
</evidence>
<sequence>MAVIISIGLVLLSLCLVAWLLGWHRPSLSHLPHKKGLPIIGNFHQINLRRPELTFTHWGKELGSVFSVKILNNTFVVLNSFDAIREALITKGSDFAGRPHVNSYRLEFATMGFRDISLLNPGVCWKLLRKISLSQIKMFDTGMKRIEELSSSMNKDMVNMFRSLEGRSFNPKVSIYNTVMNVLTMLLMNRKFEKTDKEFKLITEMERLLMSSIAPSGEGVELDILPWLRYFGNSTFKKLKLQAQHRDELWSMIKPRILEDIRSDDKGSDGLMHVLFRLYHSQQEGTITNTYLLEEVDLIMTFVDVIIAGTGTTFNSFCGFLNILSQHEDIQEKLQEEVDRVIGSNRTVSLNDRANMPYTQATVLELLRSISVAALGLPHATLKKTSISGIPIPAGVQILMNLWGLHHDEGFWGDPHSFRPERFLDEAGDVVSASHENRRHLMPFGAGTRVCIGERLAMGRLFMMIATMAQVFIVEQGHLKSSWDPRTYQSGIVLHPLDYEIQLKSRNDHLYTE</sequence>